<organism evidence="2 3">
    <name type="scientific">Defluviitoga tunisiensis</name>
    <dbReference type="NCBI Taxonomy" id="1006576"/>
    <lineage>
        <taxon>Bacteria</taxon>
        <taxon>Thermotogati</taxon>
        <taxon>Thermotogota</taxon>
        <taxon>Thermotogae</taxon>
        <taxon>Petrotogales</taxon>
        <taxon>Petrotogaceae</taxon>
        <taxon>Defluviitoga</taxon>
    </lineage>
</organism>
<feature type="transmembrane region" description="Helical" evidence="1">
    <location>
        <begin position="497"/>
        <end position="519"/>
    </location>
</feature>
<dbReference type="Pfam" id="PF16949">
    <property type="entry name" value="ABC_tran_2"/>
    <property type="match status" value="1"/>
</dbReference>
<feature type="transmembrane region" description="Helical" evidence="1">
    <location>
        <begin position="122"/>
        <end position="147"/>
    </location>
</feature>
<feature type="transmembrane region" description="Helical" evidence="1">
    <location>
        <begin position="34"/>
        <end position="54"/>
    </location>
</feature>
<evidence type="ECO:0000256" key="1">
    <source>
        <dbReference type="SAM" id="Phobius"/>
    </source>
</evidence>
<feature type="transmembrane region" description="Helical" evidence="1">
    <location>
        <begin position="380"/>
        <end position="401"/>
    </location>
</feature>
<keyword evidence="1" id="KW-1133">Transmembrane helix</keyword>
<evidence type="ECO:0000313" key="2">
    <source>
        <dbReference type="EMBL" id="CEP77906.1"/>
    </source>
</evidence>
<proteinExistence type="predicted"/>
<feature type="transmembrane region" description="Helical" evidence="1">
    <location>
        <begin position="193"/>
        <end position="211"/>
    </location>
</feature>
<dbReference type="Proteomes" id="UP000032809">
    <property type="component" value="Chromosome I"/>
</dbReference>
<feature type="transmembrane region" description="Helical" evidence="1">
    <location>
        <begin position="263"/>
        <end position="283"/>
    </location>
</feature>
<accession>A0A0C7NIZ8</accession>
<keyword evidence="3" id="KW-1185">Reference proteome</keyword>
<keyword evidence="1" id="KW-0472">Membrane</keyword>
<feature type="transmembrane region" description="Helical" evidence="1">
    <location>
        <begin position="422"/>
        <end position="448"/>
    </location>
</feature>
<dbReference type="STRING" id="1006576.DTL3_0589"/>
<feature type="transmembrane region" description="Helical" evidence="1">
    <location>
        <begin position="525"/>
        <end position="547"/>
    </location>
</feature>
<feature type="transmembrane region" description="Helical" evidence="1">
    <location>
        <begin position="454"/>
        <end position="476"/>
    </location>
</feature>
<protein>
    <submittedName>
        <fullName evidence="2">Uncharacterized protein</fullName>
    </submittedName>
</protein>
<evidence type="ECO:0000313" key="3">
    <source>
        <dbReference type="Proteomes" id="UP000032809"/>
    </source>
</evidence>
<dbReference type="AlphaFoldDB" id="A0A0C7NIZ8"/>
<dbReference type="KEGG" id="dtn:DTL3_0589"/>
<reference evidence="3" key="1">
    <citation type="submission" date="2014-11" db="EMBL/GenBank/DDBJ databases">
        <authorList>
            <person name="Wibberg D."/>
        </authorList>
    </citation>
    <scope>NUCLEOTIDE SEQUENCE [LARGE SCALE GENOMIC DNA]</scope>
    <source>
        <strain evidence="3">L3</strain>
    </source>
</reference>
<feature type="transmembrane region" description="Helical" evidence="1">
    <location>
        <begin position="153"/>
        <end position="181"/>
    </location>
</feature>
<dbReference type="InterPro" id="IPR031599">
    <property type="entry name" value="ABC_tran_2"/>
</dbReference>
<dbReference type="EMBL" id="LN824141">
    <property type="protein sequence ID" value="CEP77906.1"/>
    <property type="molecule type" value="Genomic_DNA"/>
</dbReference>
<sequence>MRMKKLTSLSLIELDQHYKISKNKYLLKHTKDETIPFFALIAVLATLIIIYFPFYLDFIRVNLEYYSLKNIEPLFIAEFIMITGFIGFFLGAFVLIGEFFLKKDMKLLITLPLKPSEVILGKLSVVLCDQMIISLIFLLPALIYFGIYNHLSIGYYLSMILVVLFSQIFPVLLVLVFILPISHLFKKLKNKELILYILTSLLMVLALIYIFSSKDIFFIVATNPQDMPDIYINPQGIFSRLAWIYPPAFLGAKSLINTNIYRFTWTIAFIGFHIILLTLSLYIGEKLYYSTYVNFLEASTSAEKKASKNIDLLFNKALSPNKALLKREWLYFLKTPSFSVNGFTNVLIFPGLCILLAIIDAGIGINLQKELVGPLIKIKMFLVVFISAIAGSLSGLSYSCFSREGKFIKELKVLPITSSQIVISKFLHIMQLSSIGIISGALIGYILFNLNFLEFINVLTFSIIISIFFNLLQMLIDAFKPTFDWDNPQKAMKQNANGLFSILVIFGILILLGFLYYYISIYFDLHFVLIISSCIFVIFDILLYKLLKNRTTKLLKED</sequence>
<dbReference type="HOGENOM" id="CLU_031634_0_0_0"/>
<keyword evidence="1" id="KW-0812">Transmembrane</keyword>
<feature type="transmembrane region" description="Helical" evidence="1">
    <location>
        <begin position="74"/>
        <end position="101"/>
    </location>
</feature>
<dbReference type="OrthoDB" id="138672at2"/>
<feature type="transmembrane region" description="Helical" evidence="1">
    <location>
        <begin position="346"/>
        <end position="368"/>
    </location>
</feature>
<name>A0A0C7NIZ8_DEFTU</name>
<gene>
    <name evidence="2" type="ORF">DTL3_0589</name>
</gene>